<gene>
    <name evidence="2" type="ORF">C3Y98_12360</name>
</gene>
<reference evidence="2 3" key="1">
    <citation type="submission" date="2018-02" db="EMBL/GenBank/DDBJ databases">
        <title>A novel lanthanide dependent methylotroph, Methylotenera sp. La3113.</title>
        <authorList>
            <person name="Lv H."/>
            <person name="Tani A."/>
        </authorList>
    </citation>
    <scope>NUCLEOTIDE SEQUENCE [LARGE SCALE GENOMIC DNA]</scope>
    <source>
        <strain evidence="2 3">La3113</strain>
    </source>
</reference>
<feature type="transmembrane region" description="Helical" evidence="1">
    <location>
        <begin position="6"/>
        <end position="26"/>
    </location>
</feature>
<protein>
    <submittedName>
        <fullName evidence="2">CcoQ/FixQ family Cbb3-type cytochrome c oxidase assembly chaperone</fullName>
    </submittedName>
</protein>
<keyword evidence="1" id="KW-1133">Transmembrane helix</keyword>
<comment type="caution">
    <text evidence="2">The sequence shown here is derived from an EMBL/GenBank/DDBJ whole genome shotgun (WGS) entry which is preliminary data.</text>
</comment>
<proteinExistence type="predicted"/>
<evidence type="ECO:0000313" key="3">
    <source>
        <dbReference type="Proteomes" id="UP000297706"/>
    </source>
</evidence>
<accession>A0A4Y9VMN3</accession>
<evidence type="ECO:0000313" key="2">
    <source>
        <dbReference type="EMBL" id="TFW69621.1"/>
    </source>
</evidence>
<dbReference type="Pfam" id="PF05545">
    <property type="entry name" value="FixQ"/>
    <property type="match status" value="1"/>
</dbReference>
<keyword evidence="3" id="KW-1185">Reference proteome</keyword>
<dbReference type="InterPro" id="IPR008621">
    <property type="entry name" value="Cbb3-typ_cyt_oxidase_comp"/>
</dbReference>
<dbReference type="Proteomes" id="UP000297706">
    <property type="component" value="Unassembled WGS sequence"/>
</dbReference>
<name>A0A4Y9VMN3_9PROT</name>
<dbReference type="AlphaFoldDB" id="A0A4Y9VMN3"/>
<sequence>MDINTLRIIATIASFAVFVGIMVWAWKRRNTSEFKDAANLPFTHD</sequence>
<evidence type="ECO:0000256" key="1">
    <source>
        <dbReference type="SAM" id="Phobius"/>
    </source>
</evidence>
<dbReference type="EMBL" id="PQVH01000016">
    <property type="protein sequence ID" value="TFW69621.1"/>
    <property type="molecule type" value="Genomic_DNA"/>
</dbReference>
<dbReference type="RefSeq" id="WP_135278934.1">
    <property type="nucleotide sequence ID" value="NZ_PQVH01000016.1"/>
</dbReference>
<keyword evidence="1" id="KW-0472">Membrane</keyword>
<organism evidence="2 3">
    <name type="scientific">Methylotenera oryzisoli</name>
    <dbReference type="NCBI Taxonomy" id="2080758"/>
    <lineage>
        <taxon>Bacteria</taxon>
        <taxon>Pseudomonadati</taxon>
        <taxon>Pseudomonadota</taxon>
        <taxon>Betaproteobacteria</taxon>
        <taxon>Nitrosomonadales</taxon>
        <taxon>Methylophilaceae</taxon>
        <taxon>Methylotenera</taxon>
    </lineage>
</organism>
<keyword evidence="1" id="KW-0812">Transmembrane</keyword>
<dbReference type="OrthoDB" id="8604580at2"/>